<dbReference type="Proteomes" id="UP001165960">
    <property type="component" value="Unassembled WGS sequence"/>
</dbReference>
<comment type="caution">
    <text evidence="1">The sequence shown here is derived from an EMBL/GenBank/DDBJ whole genome shotgun (WGS) entry which is preliminary data.</text>
</comment>
<accession>A0ACC2TJW1</accession>
<name>A0ACC2TJW1_9FUNG</name>
<proteinExistence type="predicted"/>
<sequence>MPIPPFSNPKTANAQEGEDISIKLATTAPGEKHNKLSNGGKEIPTTGLMSLKSILVANQDPTPEENVDLKAAPKNIAQEQKGCATLLKDASNKHPSYAILLSQNPGILPT</sequence>
<organism evidence="1 2">
    <name type="scientific">Entomophthora muscae</name>
    <dbReference type="NCBI Taxonomy" id="34485"/>
    <lineage>
        <taxon>Eukaryota</taxon>
        <taxon>Fungi</taxon>
        <taxon>Fungi incertae sedis</taxon>
        <taxon>Zoopagomycota</taxon>
        <taxon>Entomophthoromycotina</taxon>
        <taxon>Entomophthoromycetes</taxon>
        <taxon>Entomophthorales</taxon>
        <taxon>Entomophthoraceae</taxon>
        <taxon>Entomophthora</taxon>
    </lineage>
</organism>
<evidence type="ECO:0000313" key="2">
    <source>
        <dbReference type="Proteomes" id="UP001165960"/>
    </source>
</evidence>
<dbReference type="EMBL" id="QTSX02002845">
    <property type="protein sequence ID" value="KAJ9074838.1"/>
    <property type="molecule type" value="Genomic_DNA"/>
</dbReference>
<gene>
    <name evidence="1" type="ORF">DSO57_1002267</name>
</gene>
<evidence type="ECO:0000313" key="1">
    <source>
        <dbReference type="EMBL" id="KAJ9074838.1"/>
    </source>
</evidence>
<keyword evidence="2" id="KW-1185">Reference proteome</keyword>
<reference evidence="1" key="1">
    <citation type="submission" date="2022-04" db="EMBL/GenBank/DDBJ databases">
        <title>Genome of the entomopathogenic fungus Entomophthora muscae.</title>
        <authorList>
            <person name="Elya C."/>
            <person name="Lovett B.R."/>
            <person name="Lee E."/>
            <person name="Macias A.M."/>
            <person name="Hajek A.E."/>
            <person name="De Bivort B.L."/>
            <person name="Kasson M.T."/>
            <person name="De Fine Licht H.H."/>
            <person name="Stajich J.E."/>
        </authorList>
    </citation>
    <scope>NUCLEOTIDE SEQUENCE</scope>
    <source>
        <strain evidence="1">Berkeley</strain>
    </source>
</reference>
<protein>
    <submittedName>
        <fullName evidence="1">Uncharacterized protein</fullName>
    </submittedName>
</protein>